<evidence type="ECO:0000313" key="2">
    <source>
        <dbReference type="Proteomes" id="UP001531129"/>
    </source>
</evidence>
<proteinExistence type="predicted"/>
<dbReference type="Proteomes" id="UP001531129">
    <property type="component" value="Unassembled WGS sequence"/>
</dbReference>
<dbReference type="RefSeq" id="WP_335916107.1">
    <property type="nucleotide sequence ID" value="NZ_JBAMYB010000025.1"/>
</dbReference>
<comment type="caution">
    <text evidence="1">The sequence shown here is derived from an EMBL/GenBank/DDBJ whole genome shotgun (WGS) entry which is preliminary data.</text>
</comment>
<keyword evidence="2" id="KW-1185">Reference proteome</keyword>
<dbReference type="EMBL" id="JBAMYC010000025">
    <property type="protein sequence ID" value="MEI1252517.1"/>
    <property type="molecule type" value="Genomic_DNA"/>
</dbReference>
<name>A0ABU8CW69_9HYPH</name>
<accession>A0ABU8CW69</accession>
<gene>
    <name evidence="1" type="ORF">V8Q02_31620</name>
</gene>
<sequence length="80" mass="9300">MSIEGHSTAPGANVIVEHYCEHRHADGTRCKEWGGWGHSPSPAVPTRWWCFEHFPHKSYEQEQALRRKLEAAEREKEMSQ</sequence>
<organism evidence="1 2">
    <name type="scientific">Rhizobium aouanii</name>
    <dbReference type="NCBI Taxonomy" id="3118145"/>
    <lineage>
        <taxon>Bacteria</taxon>
        <taxon>Pseudomonadati</taxon>
        <taxon>Pseudomonadota</taxon>
        <taxon>Alphaproteobacteria</taxon>
        <taxon>Hyphomicrobiales</taxon>
        <taxon>Rhizobiaceae</taxon>
        <taxon>Rhizobium/Agrobacterium group</taxon>
        <taxon>Rhizobium</taxon>
    </lineage>
</organism>
<evidence type="ECO:0000313" key="1">
    <source>
        <dbReference type="EMBL" id="MEI1252517.1"/>
    </source>
</evidence>
<reference evidence="1 2" key="1">
    <citation type="submission" date="2024-01" db="EMBL/GenBank/DDBJ databases">
        <title>Draft genome sequences of three bacterial strains isolated from Acacia saligna represent a potential new species within the genus Rhizobium.</title>
        <authorList>
            <person name="Tambong J.T."/>
            <person name="Mnasri B."/>
        </authorList>
    </citation>
    <scope>NUCLEOTIDE SEQUENCE [LARGE SCALE GENOMIC DNA]</scope>
    <source>
        <strain evidence="1 2">1AS12I</strain>
    </source>
</reference>
<protein>
    <submittedName>
        <fullName evidence="1">Uncharacterized protein</fullName>
    </submittedName>
</protein>